<sequence length="78" mass="9613">MMMTLNTKAPDNPVRYLHNIEIREKEPHMQAIPPLFLLIHTINTYIYIHIYFFLHHLPRVLHCTLYNRYFIFYSFFSI</sequence>
<name>A0A5M9K9M2_MONFR</name>
<organism evidence="2 3">
    <name type="scientific">Monilinia fructicola</name>
    <name type="common">Brown rot fungus</name>
    <name type="synonym">Ciboria fructicola</name>
    <dbReference type="NCBI Taxonomy" id="38448"/>
    <lineage>
        <taxon>Eukaryota</taxon>
        <taxon>Fungi</taxon>
        <taxon>Dikarya</taxon>
        <taxon>Ascomycota</taxon>
        <taxon>Pezizomycotina</taxon>
        <taxon>Leotiomycetes</taxon>
        <taxon>Helotiales</taxon>
        <taxon>Sclerotiniaceae</taxon>
        <taxon>Monilinia</taxon>
    </lineage>
</organism>
<reference evidence="2 3" key="1">
    <citation type="submission" date="2019-06" db="EMBL/GenBank/DDBJ databases">
        <title>Genome Sequence of the Brown Rot Fungal Pathogen Monilinia fructicola.</title>
        <authorList>
            <person name="De Miccolis Angelini R.M."/>
            <person name="Landi L."/>
            <person name="Abate D."/>
            <person name="Pollastro S."/>
            <person name="Romanazzi G."/>
            <person name="Faretra F."/>
        </authorList>
    </citation>
    <scope>NUCLEOTIDE SEQUENCE [LARGE SCALE GENOMIC DNA]</scope>
    <source>
        <strain evidence="2 3">Mfrc123</strain>
    </source>
</reference>
<protein>
    <submittedName>
        <fullName evidence="2">Uncharacterized protein</fullName>
    </submittedName>
</protein>
<evidence type="ECO:0000256" key="1">
    <source>
        <dbReference type="SAM" id="Phobius"/>
    </source>
</evidence>
<dbReference type="Proteomes" id="UP000322873">
    <property type="component" value="Unassembled WGS sequence"/>
</dbReference>
<keyword evidence="3" id="KW-1185">Reference proteome</keyword>
<gene>
    <name evidence="2" type="ORF">EYC84_007201</name>
</gene>
<keyword evidence="1" id="KW-1133">Transmembrane helix</keyword>
<evidence type="ECO:0000313" key="3">
    <source>
        <dbReference type="Proteomes" id="UP000322873"/>
    </source>
</evidence>
<dbReference type="EMBL" id="VICG01000001">
    <property type="protein sequence ID" value="KAA8577209.1"/>
    <property type="molecule type" value="Genomic_DNA"/>
</dbReference>
<evidence type="ECO:0000313" key="2">
    <source>
        <dbReference type="EMBL" id="KAA8577209.1"/>
    </source>
</evidence>
<comment type="caution">
    <text evidence="2">The sequence shown here is derived from an EMBL/GenBank/DDBJ whole genome shotgun (WGS) entry which is preliminary data.</text>
</comment>
<feature type="transmembrane region" description="Helical" evidence="1">
    <location>
        <begin position="35"/>
        <end position="54"/>
    </location>
</feature>
<accession>A0A5M9K9M2</accession>
<dbReference type="AlphaFoldDB" id="A0A5M9K9M2"/>
<proteinExistence type="predicted"/>
<keyword evidence="1" id="KW-0472">Membrane</keyword>
<keyword evidence="1" id="KW-0812">Transmembrane</keyword>